<dbReference type="OrthoDB" id="4464568at2"/>
<keyword evidence="4" id="KW-1185">Reference proteome</keyword>
<evidence type="ECO:0000256" key="2">
    <source>
        <dbReference type="SAM" id="Phobius"/>
    </source>
</evidence>
<protein>
    <submittedName>
        <fullName evidence="3">Uncharacterized protein</fullName>
    </submittedName>
</protein>
<keyword evidence="2" id="KW-0812">Transmembrane</keyword>
<comment type="caution">
    <text evidence="3">The sequence shown here is derived from an EMBL/GenBank/DDBJ whole genome shotgun (WGS) entry which is preliminary data.</text>
</comment>
<reference evidence="3 4" key="1">
    <citation type="submission" date="2018-03" db="EMBL/GenBank/DDBJ databases">
        <title>Genomic Encyclopedia of Type Strains, Phase III (KMG-III): the genomes of soil and plant-associated and newly described type strains.</title>
        <authorList>
            <person name="Whitman W."/>
        </authorList>
    </citation>
    <scope>NUCLEOTIDE SEQUENCE [LARGE SCALE GENOMIC DNA]</scope>
    <source>
        <strain evidence="3 4">CGMCC 4.7125</strain>
    </source>
</reference>
<feature type="transmembrane region" description="Helical" evidence="2">
    <location>
        <begin position="85"/>
        <end position="110"/>
    </location>
</feature>
<dbReference type="AlphaFoldDB" id="A0A2T0LQ02"/>
<dbReference type="Proteomes" id="UP000238362">
    <property type="component" value="Unassembled WGS sequence"/>
</dbReference>
<accession>A0A2T0LQ02</accession>
<feature type="transmembrane region" description="Helical" evidence="2">
    <location>
        <begin position="122"/>
        <end position="142"/>
    </location>
</feature>
<dbReference type="RefSeq" id="WP_106180641.1">
    <property type="nucleotide sequence ID" value="NZ_PVNH01000009.1"/>
</dbReference>
<name>A0A2T0LQ02_9PSEU</name>
<sequence>MAGRPHLRYGAGPWHLAAVLGALALAGYAVFLVSDAPALPRIALWFAGAVVLHDLLLFPLYTVADRALGRVSASVSLRNHLRVPVLASGLLLLLFLPGIAEHGSGTYLAATGQTQEPFAERWLLLTAGFFAASGLVFAVRVLKRRARARRSGGPARSRPRPGRGAARGGSG</sequence>
<feature type="transmembrane region" description="Helical" evidence="2">
    <location>
        <begin position="12"/>
        <end position="31"/>
    </location>
</feature>
<proteinExistence type="predicted"/>
<gene>
    <name evidence="3" type="ORF">B0I33_10991</name>
</gene>
<evidence type="ECO:0000256" key="1">
    <source>
        <dbReference type="SAM" id="MobiDB-lite"/>
    </source>
</evidence>
<organism evidence="3 4">
    <name type="scientific">Prauserella shujinwangii</name>
    <dbReference type="NCBI Taxonomy" id="1453103"/>
    <lineage>
        <taxon>Bacteria</taxon>
        <taxon>Bacillati</taxon>
        <taxon>Actinomycetota</taxon>
        <taxon>Actinomycetes</taxon>
        <taxon>Pseudonocardiales</taxon>
        <taxon>Pseudonocardiaceae</taxon>
        <taxon>Prauserella</taxon>
    </lineage>
</organism>
<feature type="region of interest" description="Disordered" evidence="1">
    <location>
        <begin position="149"/>
        <end position="171"/>
    </location>
</feature>
<keyword evidence="2" id="KW-1133">Transmembrane helix</keyword>
<evidence type="ECO:0000313" key="3">
    <source>
        <dbReference type="EMBL" id="PRX45428.1"/>
    </source>
</evidence>
<feature type="transmembrane region" description="Helical" evidence="2">
    <location>
        <begin position="43"/>
        <end position="64"/>
    </location>
</feature>
<keyword evidence="2" id="KW-0472">Membrane</keyword>
<evidence type="ECO:0000313" key="4">
    <source>
        <dbReference type="Proteomes" id="UP000238362"/>
    </source>
</evidence>
<dbReference type="EMBL" id="PVNH01000009">
    <property type="protein sequence ID" value="PRX45428.1"/>
    <property type="molecule type" value="Genomic_DNA"/>
</dbReference>